<sequence>LSIIGDIVKNDIQTSDNEDIRQQWLIEHGILTQLFECMKLATSDKSAFNEPIWKKPIWENFAIYGSSLNIINCLSDSPH</sequence>
<feature type="non-terminal residue" evidence="1">
    <location>
        <position position="79"/>
    </location>
</feature>
<protein>
    <submittedName>
        <fullName evidence="1">Uncharacterized protein</fullName>
    </submittedName>
</protein>
<reference evidence="2" key="1">
    <citation type="submission" date="2022-10" db="EMBL/GenBank/DDBJ databases">
        <title>Genome assembly of Pristionchus species.</title>
        <authorList>
            <person name="Yoshida K."/>
            <person name="Sommer R.J."/>
        </authorList>
    </citation>
    <scope>NUCLEOTIDE SEQUENCE [LARGE SCALE GENOMIC DNA]</scope>
    <source>
        <strain evidence="2">RS5460</strain>
    </source>
</reference>
<dbReference type="Proteomes" id="UP001328107">
    <property type="component" value="Unassembled WGS sequence"/>
</dbReference>
<dbReference type="EMBL" id="BTRK01000001">
    <property type="protein sequence ID" value="GMR33340.1"/>
    <property type="molecule type" value="Genomic_DNA"/>
</dbReference>
<feature type="non-terminal residue" evidence="1">
    <location>
        <position position="1"/>
    </location>
</feature>
<comment type="caution">
    <text evidence="1">The sequence shown here is derived from an EMBL/GenBank/DDBJ whole genome shotgun (WGS) entry which is preliminary data.</text>
</comment>
<name>A0AAN4Z8W7_9BILA</name>
<keyword evidence="2" id="KW-1185">Reference proteome</keyword>
<evidence type="ECO:0000313" key="1">
    <source>
        <dbReference type="EMBL" id="GMR33340.1"/>
    </source>
</evidence>
<organism evidence="1 2">
    <name type="scientific">Pristionchus mayeri</name>
    <dbReference type="NCBI Taxonomy" id="1317129"/>
    <lineage>
        <taxon>Eukaryota</taxon>
        <taxon>Metazoa</taxon>
        <taxon>Ecdysozoa</taxon>
        <taxon>Nematoda</taxon>
        <taxon>Chromadorea</taxon>
        <taxon>Rhabditida</taxon>
        <taxon>Rhabditina</taxon>
        <taxon>Diplogasteromorpha</taxon>
        <taxon>Diplogasteroidea</taxon>
        <taxon>Neodiplogasteridae</taxon>
        <taxon>Pristionchus</taxon>
    </lineage>
</organism>
<gene>
    <name evidence="1" type="ORF">PMAYCL1PPCAC_03535</name>
</gene>
<evidence type="ECO:0000313" key="2">
    <source>
        <dbReference type="Proteomes" id="UP001328107"/>
    </source>
</evidence>
<dbReference type="AlphaFoldDB" id="A0AAN4Z8W7"/>
<proteinExistence type="predicted"/>
<accession>A0AAN4Z8W7</accession>